<feature type="non-terminal residue" evidence="3">
    <location>
        <position position="1"/>
    </location>
</feature>
<evidence type="ECO:0000313" key="3">
    <source>
        <dbReference type="EMBL" id="GFC95630.1"/>
    </source>
</evidence>
<reference evidence="3" key="1">
    <citation type="journal article" date="2019" name="Sci. Rep.">
        <title>Draft genome of Tanacetum cinerariifolium, the natural source of mosquito coil.</title>
        <authorList>
            <person name="Yamashiro T."/>
            <person name="Shiraishi A."/>
            <person name="Satake H."/>
            <person name="Nakayama K."/>
        </authorList>
    </citation>
    <scope>NUCLEOTIDE SEQUENCE</scope>
</reference>
<evidence type="ECO:0000256" key="1">
    <source>
        <dbReference type="SAM" id="Phobius"/>
    </source>
</evidence>
<evidence type="ECO:0000259" key="2">
    <source>
        <dbReference type="Pfam" id="PF22936"/>
    </source>
</evidence>
<proteinExistence type="predicted"/>
<gene>
    <name evidence="3" type="ORF">Tci_867600</name>
</gene>
<organism evidence="3">
    <name type="scientific">Tanacetum cinerariifolium</name>
    <name type="common">Dalmatian daisy</name>
    <name type="synonym">Chrysanthemum cinerariifolium</name>
    <dbReference type="NCBI Taxonomy" id="118510"/>
    <lineage>
        <taxon>Eukaryota</taxon>
        <taxon>Viridiplantae</taxon>
        <taxon>Streptophyta</taxon>
        <taxon>Embryophyta</taxon>
        <taxon>Tracheophyta</taxon>
        <taxon>Spermatophyta</taxon>
        <taxon>Magnoliopsida</taxon>
        <taxon>eudicotyledons</taxon>
        <taxon>Gunneridae</taxon>
        <taxon>Pentapetalae</taxon>
        <taxon>asterids</taxon>
        <taxon>campanulids</taxon>
        <taxon>Asterales</taxon>
        <taxon>Asteraceae</taxon>
        <taxon>Asteroideae</taxon>
        <taxon>Anthemideae</taxon>
        <taxon>Anthemidinae</taxon>
        <taxon>Tanacetum</taxon>
    </lineage>
</organism>
<feature type="transmembrane region" description="Helical" evidence="1">
    <location>
        <begin position="57"/>
        <end position="75"/>
    </location>
</feature>
<keyword evidence="1" id="KW-0812">Transmembrane</keyword>
<name>A0A699SE85_TANCI</name>
<dbReference type="AlphaFoldDB" id="A0A699SE85"/>
<dbReference type="EMBL" id="BKCJ011155519">
    <property type="protein sequence ID" value="GFC95630.1"/>
    <property type="molecule type" value="Genomic_DNA"/>
</dbReference>
<keyword evidence="1" id="KW-1133">Transmembrane helix</keyword>
<comment type="caution">
    <text evidence="3">The sequence shown here is derived from an EMBL/GenBank/DDBJ whole genome shotgun (WGS) entry which is preliminary data.</text>
</comment>
<protein>
    <recommendedName>
        <fullName evidence="2">Retrovirus-related Pol polyprotein from transposon TNT 1-94-like beta-barrel domain-containing protein</fullName>
    </recommendedName>
</protein>
<dbReference type="InterPro" id="IPR054722">
    <property type="entry name" value="PolX-like_BBD"/>
</dbReference>
<feature type="domain" description="Retrovirus-related Pol polyprotein from transposon TNT 1-94-like beta-barrel" evidence="2">
    <location>
        <begin position="12"/>
        <end position="56"/>
    </location>
</feature>
<dbReference type="Pfam" id="PF22936">
    <property type="entry name" value="Pol_BBD"/>
    <property type="match status" value="1"/>
</dbReference>
<sequence length="79" mass="8832">DDPHRALQDNGIVNSGCFRHMTGNKTHLADYQEFKGGFVAFEGSNGRIIGKGKIKTGGFNFLVVNIELLNLYLYWLKEG</sequence>
<accession>A0A699SE85</accession>
<keyword evidence="1" id="KW-0472">Membrane</keyword>